<feature type="transmembrane region" description="Helical" evidence="2">
    <location>
        <begin position="324"/>
        <end position="345"/>
    </location>
</feature>
<dbReference type="Pfam" id="PF01757">
    <property type="entry name" value="Acyl_transf_3"/>
    <property type="match status" value="1"/>
</dbReference>
<evidence type="ECO:0000256" key="1">
    <source>
        <dbReference type="SAM" id="MobiDB-lite"/>
    </source>
</evidence>
<evidence type="ECO:0000313" key="5">
    <source>
        <dbReference type="Proteomes" id="UP001500909"/>
    </source>
</evidence>
<keyword evidence="4" id="KW-0012">Acyltransferase</keyword>
<dbReference type="InterPro" id="IPR050879">
    <property type="entry name" value="Acyltransferase_3"/>
</dbReference>
<feature type="region of interest" description="Disordered" evidence="1">
    <location>
        <begin position="1"/>
        <end position="36"/>
    </location>
</feature>
<feature type="transmembrane region" description="Helical" evidence="2">
    <location>
        <begin position="197"/>
        <end position="220"/>
    </location>
</feature>
<feature type="transmembrane region" description="Helical" evidence="2">
    <location>
        <begin position="43"/>
        <end position="62"/>
    </location>
</feature>
<feature type="transmembrane region" description="Helical" evidence="2">
    <location>
        <begin position="289"/>
        <end position="312"/>
    </location>
</feature>
<keyword evidence="4" id="KW-0808">Transferase</keyword>
<reference evidence="5" key="1">
    <citation type="journal article" date="2019" name="Int. J. Syst. Evol. Microbiol.">
        <title>The Global Catalogue of Microorganisms (GCM) 10K type strain sequencing project: providing services to taxonomists for standard genome sequencing and annotation.</title>
        <authorList>
            <consortium name="The Broad Institute Genomics Platform"/>
            <consortium name="The Broad Institute Genome Sequencing Center for Infectious Disease"/>
            <person name="Wu L."/>
            <person name="Ma J."/>
        </authorList>
    </citation>
    <scope>NUCLEOTIDE SEQUENCE [LARGE SCALE GENOMIC DNA]</scope>
    <source>
        <strain evidence="5">JCM 4805</strain>
    </source>
</reference>
<organism evidence="4 5">
    <name type="scientific">Streptomyces olivaceiscleroticus</name>
    <dbReference type="NCBI Taxonomy" id="68245"/>
    <lineage>
        <taxon>Bacteria</taxon>
        <taxon>Bacillati</taxon>
        <taxon>Actinomycetota</taxon>
        <taxon>Actinomycetes</taxon>
        <taxon>Kitasatosporales</taxon>
        <taxon>Streptomycetaceae</taxon>
        <taxon>Streptomyces</taxon>
    </lineage>
</organism>
<keyword evidence="2" id="KW-0812">Transmembrane</keyword>
<name>A0ABP3JLX6_9ACTN</name>
<dbReference type="PANTHER" id="PTHR23028:SF53">
    <property type="entry name" value="ACYL_TRANSF_3 DOMAIN-CONTAINING PROTEIN"/>
    <property type="match status" value="1"/>
</dbReference>
<keyword evidence="5" id="KW-1185">Reference proteome</keyword>
<feature type="transmembrane region" description="Helical" evidence="2">
    <location>
        <begin position="166"/>
        <end position="185"/>
    </location>
</feature>
<feature type="transmembrane region" description="Helical" evidence="2">
    <location>
        <begin position="124"/>
        <end position="146"/>
    </location>
</feature>
<keyword evidence="2" id="KW-0472">Membrane</keyword>
<dbReference type="EMBL" id="BAAABY010000014">
    <property type="protein sequence ID" value="GAA0458042.1"/>
    <property type="molecule type" value="Genomic_DNA"/>
</dbReference>
<comment type="caution">
    <text evidence="4">The sequence shown here is derived from an EMBL/GenBank/DDBJ whole genome shotgun (WGS) entry which is preliminary data.</text>
</comment>
<gene>
    <name evidence="4" type="ORF">GCM10010361_22590</name>
</gene>
<feature type="domain" description="Acyltransferase 3" evidence="3">
    <location>
        <begin position="39"/>
        <end position="379"/>
    </location>
</feature>
<feature type="transmembrane region" description="Helical" evidence="2">
    <location>
        <begin position="240"/>
        <end position="260"/>
    </location>
</feature>
<accession>A0ABP3JLX6</accession>
<sequence>MTAPLNAPPGQEPGRRPSGEHPARTTTETSSGRPAPLPSLTGLRFIAAVLVFFFHSSFFDPLTNPFGDRGVAEGFQWLFSKAGWMGVSFFFVLSGFVLTWSSRRDDTVVGFWRRRLLKIFPNHVAMWTLAMVLFAGAATPLTAWLPNLFLVHSWFPQHGIYISVNAPSWSLCSELLFYLLFPFLIGPVRRIRTERLWAWAGAVVAGMVALEVAVDLLVPAQPRTPEGFPISSLQFWLGYNFPPGRLFEFVLGMLLARLVLAGRFPRVPLAGALALAVAGYALALNVPFLYGFTVATIVPVGVLVCAVAVADLRGERTALRGRVMQWLGEVSFGFYLAQYVVLYYGRTRILHNETYGLLGGVLELLILLSVTLALGWLLMVCVERPAMRWARPRTRTPRAPAGRVVVSPVRVRTGAAPTPAEDGGSDPVPAA</sequence>
<evidence type="ECO:0000259" key="3">
    <source>
        <dbReference type="Pfam" id="PF01757"/>
    </source>
</evidence>
<feature type="transmembrane region" description="Helical" evidence="2">
    <location>
        <begin position="357"/>
        <end position="382"/>
    </location>
</feature>
<evidence type="ECO:0000256" key="2">
    <source>
        <dbReference type="SAM" id="Phobius"/>
    </source>
</evidence>
<evidence type="ECO:0000313" key="4">
    <source>
        <dbReference type="EMBL" id="GAA0458042.1"/>
    </source>
</evidence>
<feature type="transmembrane region" description="Helical" evidence="2">
    <location>
        <begin position="82"/>
        <end position="103"/>
    </location>
</feature>
<feature type="region of interest" description="Disordered" evidence="1">
    <location>
        <begin position="412"/>
        <end position="431"/>
    </location>
</feature>
<protein>
    <submittedName>
        <fullName evidence="4">Acyltransferase</fullName>
    </submittedName>
</protein>
<dbReference type="GO" id="GO:0016746">
    <property type="term" value="F:acyltransferase activity"/>
    <property type="evidence" value="ECO:0007669"/>
    <property type="project" value="UniProtKB-KW"/>
</dbReference>
<feature type="compositionally biased region" description="Pro residues" evidence="1">
    <location>
        <begin position="1"/>
        <end position="11"/>
    </location>
</feature>
<feature type="transmembrane region" description="Helical" evidence="2">
    <location>
        <begin position="267"/>
        <end position="283"/>
    </location>
</feature>
<feature type="compositionally biased region" description="Basic and acidic residues" evidence="1">
    <location>
        <begin position="13"/>
        <end position="23"/>
    </location>
</feature>
<dbReference type="RefSeq" id="WP_346094816.1">
    <property type="nucleotide sequence ID" value="NZ_BAAABY010000014.1"/>
</dbReference>
<dbReference type="InterPro" id="IPR002656">
    <property type="entry name" value="Acyl_transf_3_dom"/>
</dbReference>
<keyword evidence="2" id="KW-1133">Transmembrane helix</keyword>
<proteinExistence type="predicted"/>
<dbReference type="Proteomes" id="UP001500909">
    <property type="component" value="Unassembled WGS sequence"/>
</dbReference>
<dbReference type="PANTHER" id="PTHR23028">
    <property type="entry name" value="ACETYLTRANSFERASE"/>
    <property type="match status" value="1"/>
</dbReference>